<organism evidence="1">
    <name type="scientific">marine sediment metagenome</name>
    <dbReference type="NCBI Taxonomy" id="412755"/>
    <lineage>
        <taxon>unclassified sequences</taxon>
        <taxon>metagenomes</taxon>
        <taxon>ecological metagenomes</taxon>
    </lineage>
</organism>
<proteinExistence type="predicted"/>
<comment type="caution">
    <text evidence="1">The sequence shown here is derived from an EMBL/GenBank/DDBJ whole genome shotgun (WGS) entry which is preliminary data.</text>
</comment>
<protein>
    <submittedName>
        <fullName evidence="1">Uncharacterized protein</fullName>
    </submittedName>
</protein>
<reference evidence="1" key="1">
    <citation type="journal article" date="2015" name="Nature">
        <title>Complex archaea that bridge the gap between prokaryotes and eukaryotes.</title>
        <authorList>
            <person name="Spang A."/>
            <person name="Saw J.H."/>
            <person name="Jorgensen S.L."/>
            <person name="Zaremba-Niedzwiedzka K."/>
            <person name="Martijn J."/>
            <person name="Lind A.E."/>
            <person name="van Eijk R."/>
            <person name="Schleper C."/>
            <person name="Guy L."/>
            <person name="Ettema T.J."/>
        </authorList>
    </citation>
    <scope>NUCLEOTIDE SEQUENCE</scope>
</reference>
<dbReference type="AlphaFoldDB" id="A0A0F9HSR3"/>
<evidence type="ECO:0000313" key="1">
    <source>
        <dbReference type="EMBL" id="KKM18461.1"/>
    </source>
</evidence>
<gene>
    <name evidence="1" type="ORF">LCGC14_1665450</name>
</gene>
<dbReference type="EMBL" id="LAZR01014217">
    <property type="protein sequence ID" value="KKM18461.1"/>
    <property type="molecule type" value="Genomic_DNA"/>
</dbReference>
<accession>A0A0F9HSR3</accession>
<sequence>MTIQILHYEFLGPIKLSEWGPPMKEVVYIILERDKDKFNILYVDQSDKTEEKDFFIKNEKFKCWISHARSENNLYLSILPMWKSDKKERERIVYKTISKYNPICNRKNE</sequence>
<name>A0A0F9HSR3_9ZZZZ</name>